<dbReference type="InterPro" id="IPR040079">
    <property type="entry name" value="Glutathione_S-Trfase"/>
</dbReference>
<protein>
    <submittedName>
        <fullName evidence="3">Glutathione S-transferase</fullName>
    </submittedName>
</protein>
<evidence type="ECO:0000259" key="1">
    <source>
        <dbReference type="PROSITE" id="PS50404"/>
    </source>
</evidence>
<dbReference type="Pfam" id="PF13409">
    <property type="entry name" value="GST_N_2"/>
    <property type="match status" value="1"/>
</dbReference>
<dbReference type="InterPro" id="IPR004046">
    <property type="entry name" value="GST_C"/>
</dbReference>
<dbReference type="Proteomes" id="UP000067626">
    <property type="component" value="Chromosome"/>
</dbReference>
<sequence length="211" mass="23007">MITLYTFTTPNGRKVSILLEELGLPYETKVIDISKGEQFDPAFLAVSPNNKIPALVDDDGDGGKVALFESGAILTYLAEKTGRFLPASGPARYETLAWLHWQIGGLGPMFGQLGFFGVFSKEKIPTAIKRYSEEADRLLGVMERRLASNTYLAGDDYSIADIAVYPWAANASTFLGEFLGESVAAKPAVRRWLENVGSRPAVQRGMAVPKV</sequence>
<dbReference type="InterPro" id="IPR036249">
    <property type="entry name" value="Thioredoxin-like_sf"/>
</dbReference>
<evidence type="ECO:0000313" key="3">
    <source>
        <dbReference type="EMBL" id="AKT38542.1"/>
    </source>
</evidence>
<dbReference type="PANTHER" id="PTHR44051">
    <property type="entry name" value="GLUTATHIONE S-TRANSFERASE-RELATED"/>
    <property type="match status" value="1"/>
</dbReference>
<dbReference type="Gene3D" id="3.40.30.10">
    <property type="entry name" value="Glutaredoxin"/>
    <property type="match status" value="1"/>
</dbReference>
<dbReference type="CDD" id="cd03048">
    <property type="entry name" value="GST_N_Ure2p_like"/>
    <property type="match status" value="1"/>
</dbReference>
<keyword evidence="4" id="KW-1185">Reference proteome</keyword>
<dbReference type="AlphaFoldDB" id="A0A0K1ECX0"/>
<accession>A0A0K1ECX0</accession>
<reference evidence="3 4" key="1">
    <citation type="submission" date="2015-07" db="EMBL/GenBank/DDBJ databases">
        <title>Genome analysis of myxobacterium Chondromyces crocatus Cm c5 reveals a high potential for natural compound synthesis and the genetic basis for the loss of fruiting body formation.</title>
        <authorList>
            <person name="Zaburannyi N."/>
            <person name="Bunk B."/>
            <person name="Maier J."/>
            <person name="Overmann J."/>
            <person name="Mueller R."/>
        </authorList>
    </citation>
    <scope>NUCLEOTIDE SEQUENCE [LARGE SCALE GENOMIC DNA]</scope>
    <source>
        <strain evidence="3 4">Cm c5</strain>
    </source>
</reference>
<dbReference type="GO" id="GO:0016740">
    <property type="term" value="F:transferase activity"/>
    <property type="evidence" value="ECO:0007669"/>
    <property type="project" value="UniProtKB-KW"/>
</dbReference>
<feature type="domain" description="GST N-terminal" evidence="1">
    <location>
        <begin position="1"/>
        <end position="85"/>
    </location>
</feature>
<dbReference type="KEGG" id="ccro:CMC5_026890"/>
<organism evidence="3 4">
    <name type="scientific">Chondromyces crocatus</name>
    <dbReference type="NCBI Taxonomy" id="52"/>
    <lineage>
        <taxon>Bacteria</taxon>
        <taxon>Pseudomonadati</taxon>
        <taxon>Myxococcota</taxon>
        <taxon>Polyangia</taxon>
        <taxon>Polyangiales</taxon>
        <taxon>Polyangiaceae</taxon>
        <taxon>Chondromyces</taxon>
    </lineage>
</organism>
<dbReference type="STRING" id="52.CMC5_026890"/>
<gene>
    <name evidence="3" type="primary">gst</name>
    <name evidence="3" type="ORF">CMC5_026890</name>
</gene>
<proteinExistence type="predicted"/>
<feature type="domain" description="GST C-terminal" evidence="2">
    <location>
        <begin position="88"/>
        <end position="211"/>
    </location>
</feature>
<dbReference type="SFLD" id="SFLDS00019">
    <property type="entry name" value="Glutathione_Transferase_(cytos"/>
    <property type="match status" value="1"/>
</dbReference>
<dbReference type="PROSITE" id="PS50404">
    <property type="entry name" value="GST_NTER"/>
    <property type="match status" value="1"/>
</dbReference>
<dbReference type="SUPFAM" id="SSF47616">
    <property type="entry name" value="GST C-terminal domain-like"/>
    <property type="match status" value="1"/>
</dbReference>
<dbReference type="InterPro" id="IPR004045">
    <property type="entry name" value="Glutathione_S-Trfase_N"/>
</dbReference>
<dbReference type="RefSeq" id="WP_050430752.1">
    <property type="nucleotide sequence ID" value="NZ_CP012159.1"/>
</dbReference>
<dbReference type="InterPro" id="IPR036282">
    <property type="entry name" value="Glutathione-S-Trfase_C_sf"/>
</dbReference>
<dbReference type="OrthoDB" id="9770408at2"/>
<dbReference type="SUPFAM" id="SSF52833">
    <property type="entry name" value="Thioredoxin-like"/>
    <property type="match status" value="1"/>
</dbReference>
<name>A0A0K1ECX0_CHOCO</name>
<dbReference type="PANTHER" id="PTHR44051:SF19">
    <property type="entry name" value="DISULFIDE-BOND OXIDOREDUCTASE YFCG"/>
    <property type="match status" value="1"/>
</dbReference>
<dbReference type="PATRIC" id="fig|52.7.peg.2945"/>
<dbReference type="PROSITE" id="PS50405">
    <property type="entry name" value="GST_CTER"/>
    <property type="match status" value="1"/>
</dbReference>
<keyword evidence="3" id="KW-0808">Transferase</keyword>
<dbReference type="EMBL" id="CP012159">
    <property type="protein sequence ID" value="AKT38542.1"/>
    <property type="molecule type" value="Genomic_DNA"/>
</dbReference>
<dbReference type="Gene3D" id="1.20.1050.10">
    <property type="match status" value="1"/>
</dbReference>
<dbReference type="SFLD" id="SFLDG00358">
    <property type="entry name" value="Main_(cytGST)"/>
    <property type="match status" value="1"/>
</dbReference>
<evidence type="ECO:0000259" key="2">
    <source>
        <dbReference type="PROSITE" id="PS50405"/>
    </source>
</evidence>
<dbReference type="InterPro" id="IPR010987">
    <property type="entry name" value="Glutathione-S-Trfase_C-like"/>
</dbReference>
<evidence type="ECO:0000313" key="4">
    <source>
        <dbReference type="Proteomes" id="UP000067626"/>
    </source>
</evidence>
<dbReference type="SFLD" id="SFLDG01151">
    <property type="entry name" value="Main.2:_Nu-like"/>
    <property type="match status" value="1"/>
</dbReference>
<dbReference type="Pfam" id="PF00043">
    <property type="entry name" value="GST_C"/>
    <property type="match status" value="1"/>
</dbReference>